<reference evidence="1 2" key="1">
    <citation type="submission" date="2020-08" db="EMBL/GenBank/DDBJ databases">
        <title>Genomic Encyclopedia of Type Strains, Phase IV (KMG-IV): sequencing the most valuable type-strain genomes for metagenomic binning, comparative biology and taxonomic classification.</title>
        <authorList>
            <person name="Goeker M."/>
        </authorList>
    </citation>
    <scope>NUCLEOTIDE SEQUENCE [LARGE SCALE GENOMIC DNA]</scope>
    <source>
        <strain evidence="1 2">DSM 19163</strain>
    </source>
</reference>
<dbReference type="AlphaFoldDB" id="A0A9Q2HF63"/>
<keyword evidence="2" id="KW-1185">Reference proteome</keyword>
<dbReference type="RefSeq" id="WP_183672660.1">
    <property type="nucleotide sequence ID" value="NZ_CBCRYX010000003.1"/>
</dbReference>
<sequence length="222" mass="26393">MKQLKNAPNYSSLEYREEHILPLMKETNGRLKFLENQILKQKTILPEHLNELIRNHVEHMLLAMSYEQVVSYRLDDDKNPVPLDDYYAMHALFRSTPELFETYDYTESQKETHEKILRALDEYVDRETHLIKALPFSHEEYYDGLVKVLEHLIKSNVLILSRVLNKNFRTDALPHLVTSVIEQLFVYTEMDNPYITSYAQYSLAFYDQSLKQQMLDAEIKED</sequence>
<accession>A0A9Q2HF63</accession>
<dbReference type="Proteomes" id="UP000579136">
    <property type="component" value="Unassembled WGS sequence"/>
</dbReference>
<evidence type="ECO:0000313" key="2">
    <source>
        <dbReference type="Proteomes" id="UP000579136"/>
    </source>
</evidence>
<dbReference type="EMBL" id="JACHHF010000001">
    <property type="protein sequence ID" value="MBB5175227.1"/>
    <property type="molecule type" value="Genomic_DNA"/>
</dbReference>
<evidence type="ECO:0000313" key="1">
    <source>
        <dbReference type="EMBL" id="MBB5175227.1"/>
    </source>
</evidence>
<organism evidence="1 2">
    <name type="scientific">Nosocomiicoccus ampullae</name>
    <dbReference type="NCBI Taxonomy" id="489910"/>
    <lineage>
        <taxon>Bacteria</taxon>
        <taxon>Bacillati</taxon>
        <taxon>Bacillota</taxon>
        <taxon>Bacilli</taxon>
        <taxon>Bacillales</taxon>
        <taxon>Staphylococcaceae</taxon>
        <taxon>Nosocomiicoccus</taxon>
    </lineage>
</organism>
<comment type="caution">
    <text evidence="1">The sequence shown here is derived from an EMBL/GenBank/DDBJ whole genome shotgun (WGS) entry which is preliminary data.</text>
</comment>
<name>A0A9Q2HF63_9STAP</name>
<protein>
    <submittedName>
        <fullName evidence="1">Uncharacterized protein</fullName>
    </submittedName>
</protein>
<gene>
    <name evidence="1" type="ORF">HNQ45_000085</name>
</gene>
<proteinExistence type="predicted"/>